<accession>A0ABW6SR19</accession>
<sequence>MSPRIERIELYFSGLAGRKLKEFSCAASVKHLVTEAHKPGSHSWPKDGRHRPVLLAAQRGDVAAPVA</sequence>
<dbReference type="RefSeq" id="WP_387412381.1">
    <property type="nucleotide sequence ID" value="NZ_JBIASD010000010.1"/>
</dbReference>
<organism evidence="1 2">
    <name type="scientific">Microtetraspora malaysiensis</name>
    <dbReference type="NCBI Taxonomy" id="161358"/>
    <lineage>
        <taxon>Bacteria</taxon>
        <taxon>Bacillati</taxon>
        <taxon>Actinomycetota</taxon>
        <taxon>Actinomycetes</taxon>
        <taxon>Streptosporangiales</taxon>
        <taxon>Streptosporangiaceae</taxon>
        <taxon>Microtetraspora</taxon>
    </lineage>
</organism>
<evidence type="ECO:0000313" key="2">
    <source>
        <dbReference type="Proteomes" id="UP001602013"/>
    </source>
</evidence>
<proteinExistence type="predicted"/>
<protein>
    <submittedName>
        <fullName evidence="1">Uncharacterized protein</fullName>
    </submittedName>
</protein>
<reference evidence="1 2" key="1">
    <citation type="submission" date="2024-10" db="EMBL/GenBank/DDBJ databases">
        <title>The Natural Products Discovery Center: Release of the First 8490 Sequenced Strains for Exploring Actinobacteria Biosynthetic Diversity.</title>
        <authorList>
            <person name="Kalkreuter E."/>
            <person name="Kautsar S.A."/>
            <person name="Yang D."/>
            <person name="Bader C.D."/>
            <person name="Teijaro C.N."/>
            <person name="Fluegel L."/>
            <person name="Davis C.M."/>
            <person name="Simpson J.R."/>
            <person name="Lauterbach L."/>
            <person name="Steele A.D."/>
            <person name="Gui C."/>
            <person name="Meng S."/>
            <person name="Li G."/>
            <person name="Viehrig K."/>
            <person name="Ye F."/>
            <person name="Su P."/>
            <person name="Kiefer A.F."/>
            <person name="Nichols A."/>
            <person name="Cepeda A.J."/>
            <person name="Yan W."/>
            <person name="Fan B."/>
            <person name="Jiang Y."/>
            <person name="Adhikari A."/>
            <person name="Zheng C.-J."/>
            <person name="Schuster L."/>
            <person name="Cowan T.M."/>
            <person name="Smanski M.J."/>
            <person name="Chevrette M.G."/>
            <person name="De Carvalho L.P.S."/>
            <person name="Shen B."/>
        </authorList>
    </citation>
    <scope>NUCLEOTIDE SEQUENCE [LARGE SCALE GENOMIC DNA]</scope>
    <source>
        <strain evidence="1 2">NPDC002173</strain>
    </source>
</reference>
<evidence type="ECO:0000313" key="1">
    <source>
        <dbReference type="EMBL" id="MFF3667432.1"/>
    </source>
</evidence>
<dbReference type="EMBL" id="JBIASD010000010">
    <property type="protein sequence ID" value="MFF3667432.1"/>
    <property type="molecule type" value="Genomic_DNA"/>
</dbReference>
<gene>
    <name evidence="1" type="ORF">ACFYXI_17685</name>
</gene>
<comment type="caution">
    <text evidence="1">The sequence shown here is derived from an EMBL/GenBank/DDBJ whole genome shotgun (WGS) entry which is preliminary data.</text>
</comment>
<name>A0ABW6SR19_9ACTN</name>
<dbReference type="Proteomes" id="UP001602013">
    <property type="component" value="Unassembled WGS sequence"/>
</dbReference>
<keyword evidence="2" id="KW-1185">Reference proteome</keyword>